<keyword evidence="1" id="KW-0328">Glycosyltransferase</keyword>
<gene>
    <name evidence="5" type="ORF">K8U80_00830</name>
</gene>
<evidence type="ECO:0000259" key="4">
    <source>
        <dbReference type="Pfam" id="PF13439"/>
    </source>
</evidence>
<dbReference type="EMBL" id="DYVF01000007">
    <property type="protein sequence ID" value="HJG29921.1"/>
    <property type="molecule type" value="Genomic_DNA"/>
</dbReference>
<sequence>MRNICMLGTSPDSKGGIGTVVRGFNQDLKLSRYRFIHVITHRDVNSFGKIAVAISAYLRFAKLLKTTEIDLVHIHSSFGASFMRSLPFIRLAIRMDIPIVNHIHAGDWSVFYDRASDNKKKLIIDTYGSCSKLIALSQEWANLLGTVAPMSKIAILENFTPIYDNAHTPNRSSRRVLYMGRLEKEKGIDDLPEICHQVACSMPDVVFVLCGEGPLKSWIESEFSKRGLSKNLSCLGWVDGKTKLSTLKSSSLFLLPSRFEGMPMSILEAMGLGLPVVATDVGGIPQIVQNRSNGILCAPGDTEAMASAIVKILGSADLYSDMSTKSKSIAESHSIPVYSSELESIYDELLGARR</sequence>
<dbReference type="Gene3D" id="3.40.50.2000">
    <property type="entry name" value="Glycogen Phosphorylase B"/>
    <property type="match status" value="2"/>
</dbReference>
<comment type="caution">
    <text evidence="5">The sequence shown here is derived from an EMBL/GenBank/DDBJ whole genome shotgun (WGS) entry which is preliminary data.</text>
</comment>
<evidence type="ECO:0000313" key="6">
    <source>
        <dbReference type="Proteomes" id="UP000746751"/>
    </source>
</evidence>
<evidence type="ECO:0000256" key="1">
    <source>
        <dbReference type="ARBA" id="ARBA00022676"/>
    </source>
</evidence>
<dbReference type="PANTHER" id="PTHR12526">
    <property type="entry name" value="GLYCOSYLTRANSFERASE"/>
    <property type="match status" value="1"/>
</dbReference>
<name>A0A921LPI2_9ACTN</name>
<dbReference type="Pfam" id="PF13439">
    <property type="entry name" value="Glyco_transf_4"/>
    <property type="match status" value="1"/>
</dbReference>
<dbReference type="GO" id="GO:0016757">
    <property type="term" value="F:glycosyltransferase activity"/>
    <property type="evidence" value="ECO:0007669"/>
    <property type="project" value="UniProtKB-KW"/>
</dbReference>
<dbReference type="SUPFAM" id="SSF53756">
    <property type="entry name" value="UDP-Glycosyltransferase/glycogen phosphorylase"/>
    <property type="match status" value="1"/>
</dbReference>
<keyword evidence="2" id="KW-0808">Transferase</keyword>
<evidence type="ECO:0000259" key="3">
    <source>
        <dbReference type="Pfam" id="PF00534"/>
    </source>
</evidence>
<organism evidence="5 6">
    <name type="scientific">Collinsella ihumii</name>
    <dbReference type="NCBI Taxonomy" id="1720204"/>
    <lineage>
        <taxon>Bacteria</taxon>
        <taxon>Bacillati</taxon>
        <taxon>Actinomycetota</taxon>
        <taxon>Coriobacteriia</taxon>
        <taxon>Coriobacteriales</taxon>
        <taxon>Coriobacteriaceae</taxon>
        <taxon>Collinsella</taxon>
    </lineage>
</organism>
<dbReference type="AlphaFoldDB" id="A0A921LPI2"/>
<feature type="domain" description="Glycosyltransferase subfamily 4-like N-terminal" evidence="4">
    <location>
        <begin position="34"/>
        <end position="158"/>
    </location>
</feature>
<dbReference type="InterPro" id="IPR028098">
    <property type="entry name" value="Glyco_trans_4-like_N"/>
</dbReference>
<dbReference type="Pfam" id="PF00534">
    <property type="entry name" value="Glycos_transf_1"/>
    <property type="match status" value="1"/>
</dbReference>
<dbReference type="CDD" id="cd03801">
    <property type="entry name" value="GT4_PimA-like"/>
    <property type="match status" value="1"/>
</dbReference>
<evidence type="ECO:0000313" key="5">
    <source>
        <dbReference type="EMBL" id="HJG29921.1"/>
    </source>
</evidence>
<reference evidence="5" key="2">
    <citation type="submission" date="2021-09" db="EMBL/GenBank/DDBJ databases">
        <authorList>
            <person name="Gilroy R."/>
        </authorList>
    </citation>
    <scope>NUCLEOTIDE SEQUENCE</scope>
    <source>
        <strain evidence="5">ChiGjej2B2-7701</strain>
    </source>
</reference>
<evidence type="ECO:0000256" key="2">
    <source>
        <dbReference type="ARBA" id="ARBA00022679"/>
    </source>
</evidence>
<protein>
    <submittedName>
        <fullName evidence="5">Glycosyltransferase family 4 protein</fullName>
    </submittedName>
</protein>
<dbReference type="Proteomes" id="UP000746751">
    <property type="component" value="Unassembled WGS sequence"/>
</dbReference>
<feature type="domain" description="Glycosyl transferase family 1" evidence="3">
    <location>
        <begin position="166"/>
        <end position="327"/>
    </location>
</feature>
<dbReference type="InterPro" id="IPR001296">
    <property type="entry name" value="Glyco_trans_1"/>
</dbReference>
<accession>A0A921LPI2</accession>
<reference evidence="5" key="1">
    <citation type="journal article" date="2021" name="PeerJ">
        <title>Extensive microbial diversity within the chicken gut microbiome revealed by metagenomics and culture.</title>
        <authorList>
            <person name="Gilroy R."/>
            <person name="Ravi A."/>
            <person name="Getino M."/>
            <person name="Pursley I."/>
            <person name="Horton D.L."/>
            <person name="Alikhan N.F."/>
            <person name="Baker D."/>
            <person name="Gharbi K."/>
            <person name="Hall N."/>
            <person name="Watson M."/>
            <person name="Adriaenssens E.M."/>
            <person name="Foster-Nyarko E."/>
            <person name="Jarju S."/>
            <person name="Secka A."/>
            <person name="Antonio M."/>
            <person name="Oren A."/>
            <person name="Chaudhuri R.R."/>
            <person name="La Ragione R."/>
            <person name="Hildebrand F."/>
            <person name="Pallen M.J."/>
        </authorList>
    </citation>
    <scope>NUCLEOTIDE SEQUENCE</scope>
    <source>
        <strain evidence="5">ChiGjej2B2-7701</strain>
    </source>
</reference>
<proteinExistence type="predicted"/>